<protein>
    <recommendedName>
        <fullName evidence="5">Solute-binding protein family 3/N-terminal domain-containing protein</fullName>
    </recommendedName>
</protein>
<dbReference type="SMART" id="SM00062">
    <property type="entry name" value="PBPb"/>
    <property type="match status" value="1"/>
</dbReference>
<proteinExistence type="inferred from homology"/>
<evidence type="ECO:0000256" key="4">
    <source>
        <dbReference type="SAM" id="SignalP"/>
    </source>
</evidence>
<evidence type="ECO:0000313" key="6">
    <source>
        <dbReference type="EMBL" id="PXY36659.1"/>
    </source>
</evidence>
<evidence type="ECO:0000313" key="7">
    <source>
        <dbReference type="Proteomes" id="UP000247892"/>
    </source>
</evidence>
<dbReference type="CDD" id="cd01008">
    <property type="entry name" value="PBP2_NrtA_SsuA_CpmA_like"/>
    <property type="match status" value="1"/>
</dbReference>
<organism evidence="6 7">
    <name type="scientific">Prauserella flavalba</name>
    <dbReference type="NCBI Taxonomy" id="1477506"/>
    <lineage>
        <taxon>Bacteria</taxon>
        <taxon>Bacillati</taxon>
        <taxon>Actinomycetota</taxon>
        <taxon>Actinomycetes</taxon>
        <taxon>Pseudonocardiales</taxon>
        <taxon>Pseudonocardiaceae</taxon>
        <taxon>Prauserella</taxon>
    </lineage>
</organism>
<feature type="domain" description="Solute-binding protein family 3/N-terminal" evidence="5">
    <location>
        <begin position="36"/>
        <end position="247"/>
    </location>
</feature>
<dbReference type="PANTHER" id="PTHR30024">
    <property type="entry name" value="ALIPHATIC SULFONATES-BINDING PROTEIN-RELATED"/>
    <property type="match status" value="1"/>
</dbReference>
<comment type="subcellular location">
    <subcellularLocation>
        <location evidence="1">Periplasm</location>
    </subcellularLocation>
</comment>
<dbReference type="RefSeq" id="WP_110336750.1">
    <property type="nucleotide sequence ID" value="NZ_JBHVKT010000003.1"/>
</dbReference>
<feature type="signal peptide" evidence="4">
    <location>
        <begin position="1"/>
        <end position="25"/>
    </location>
</feature>
<evidence type="ECO:0000256" key="3">
    <source>
        <dbReference type="ARBA" id="ARBA00022729"/>
    </source>
</evidence>
<sequence>MSKSWIWRLFLAVVLLAGIVGGASAFGDPDSSDGSTVRIGWVPSASWAPWASLSEKLGDTGVDIELVPFKSSNDSLTALVQGAIQLAPVGYNNVAALLADSDPSVRYVSGISEHGSVFVARADSGIKTWADLKGKRIGSVRGSTQYVNLATAMANHGVDLNTDSTFVNMQGFSDLNFALQRGDVDAICTFPPLSGQAVAAGGKEVPEIQAGMYDGSFTVASGILANVDFLESHGEQARAILKAFTERFDELAADPAKWADSYAELTGNTDRQSIVDALAKQYIKPSLHLDEEQIRSVPRVLHRLGVIKEDTGPALLARLDYSFLEQVTGKPAHDLGKE</sequence>
<accession>A0A318MCQ3</accession>
<dbReference type="AlphaFoldDB" id="A0A318MCQ3"/>
<keyword evidence="7" id="KW-1185">Reference proteome</keyword>
<dbReference type="SUPFAM" id="SSF53850">
    <property type="entry name" value="Periplasmic binding protein-like II"/>
    <property type="match status" value="1"/>
</dbReference>
<dbReference type="PANTHER" id="PTHR30024:SF47">
    <property type="entry name" value="TAURINE-BINDING PERIPLASMIC PROTEIN"/>
    <property type="match status" value="1"/>
</dbReference>
<dbReference type="EMBL" id="MASU01000005">
    <property type="protein sequence ID" value="PXY36659.1"/>
    <property type="molecule type" value="Genomic_DNA"/>
</dbReference>
<evidence type="ECO:0000256" key="1">
    <source>
        <dbReference type="ARBA" id="ARBA00004418"/>
    </source>
</evidence>
<keyword evidence="3 4" id="KW-0732">Signal</keyword>
<gene>
    <name evidence="6" type="ORF">BA062_14945</name>
</gene>
<comment type="caution">
    <text evidence="6">The sequence shown here is derived from an EMBL/GenBank/DDBJ whole genome shotgun (WGS) entry which is preliminary data.</text>
</comment>
<dbReference type="GO" id="GO:0042597">
    <property type="term" value="C:periplasmic space"/>
    <property type="evidence" value="ECO:0007669"/>
    <property type="project" value="UniProtKB-SubCell"/>
</dbReference>
<evidence type="ECO:0000256" key="2">
    <source>
        <dbReference type="ARBA" id="ARBA00010742"/>
    </source>
</evidence>
<dbReference type="Proteomes" id="UP000247892">
    <property type="component" value="Unassembled WGS sequence"/>
</dbReference>
<dbReference type="InterPro" id="IPR001638">
    <property type="entry name" value="Solute-binding_3/MltF_N"/>
</dbReference>
<dbReference type="Gene3D" id="3.40.190.10">
    <property type="entry name" value="Periplasmic binding protein-like II"/>
    <property type="match status" value="2"/>
</dbReference>
<reference evidence="6 7" key="1">
    <citation type="submission" date="2016-07" db="EMBL/GenBank/DDBJ databases">
        <title>Draft genome sequence of Prauserella sp. YIM 121212, isolated from alkaline soil.</title>
        <authorList>
            <person name="Ruckert C."/>
            <person name="Albersmeier A."/>
            <person name="Jiang C.-L."/>
            <person name="Jiang Y."/>
            <person name="Kalinowski J."/>
            <person name="Schneider O."/>
            <person name="Winkler A."/>
            <person name="Zotchev S.B."/>
        </authorList>
    </citation>
    <scope>NUCLEOTIDE SEQUENCE [LARGE SCALE GENOMIC DNA]</scope>
    <source>
        <strain evidence="6 7">YIM 121212</strain>
    </source>
</reference>
<name>A0A318MCQ3_9PSEU</name>
<feature type="chain" id="PRO_5016249981" description="Solute-binding protein family 3/N-terminal domain-containing protein" evidence="4">
    <location>
        <begin position="26"/>
        <end position="338"/>
    </location>
</feature>
<comment type="similarity">
    <text evidence="2">Belongs to the bacterial solute-binding protein SsuA/TauA family.</text>
</comment>
<dbReference type="OrthoDB" id="506623at2"/>
<evidence type="ECO:0000259" key="5">
    <source>
        <dbReference type="SMART" id="SM00062"/>
    </source>
</evidence>
<dbReference type="InterPro" id="IPR015168">
    <property type="entry name" value="SsuA/THI5"/>
</dbReference>
<dbReference type="Pfam" id="PF09084">
    <property type="entry name" value="NMT1"/>
    <property type="match status" value="1"/>
</dbReference>